<dbReference type="eggNOG" id="COG5349">
    <property type="taxonomic scope" value="Bacteria"/>
</dbReference>
<dbReference type="STRING" id="865937.Gilli_2752"/>
<dbReference type="Pfam" id="PF06170">
    <property type="entry name" value="DUF983"/>
    <property type="match status" value="1"/>
</dbReference>
<dbReference type="Proteomes" id="UP000003844">
    <property type="component" value="Unassembled WGS sequence"/>
</dbReference>
<keyword evidence="1" id="KW-0812">Transmembrane</keyword>
<organism evidence="2 3">
    <name type="scientific">Gillisia limnaea (strain DSM 15749 / LMG 21470 / R-8282)</name>
    <dbReference type="NCBI Taxonomy" id="865937"/>
    <lineage>
        <taxon>Bacteria</taxon>
        <taxon>Pseudomonadati</taxon>
        <taxon>Bacteroidota</taxon>
        <taxon>Flavobacteriia</taxon>
        <taxon>Flavobacteriales</taxon>
        <taxon>Flavobacteriaceae</taxon>
        <taxon>Gillisia</taxon>
    </lineage>
</organism>
<evidence type="ECO:0008006" key="4">
    <source>
        <dbReference type="Google" id="ProtNLM"/>
    </source>
</evidence>
<dbReference type="RefSeq" id="WP_006989672.1">
    <property type="nucleotide sequence ID" value="NZ_JH594606.1"/>
</dbReference>
<evidence type="ECO:0000256" key="1">
    <source>
        <dbReference type="SAM" id="Phobius"/>
    </source>
</evidence>
<protein>
    <recommendedName>
        <fullName evidence="4">DUF983 domain-containing protein</fullName>
    </recommendedName>
</protein>
<keyword evidence="1" id="KW-1133">Transmembrane helix</keyword>
<dbReference type="InterPro" id="IPR009325">
    <property type="entry name" value="DUF983"/>
</dbReference>
<dbReference type="OrthoDB" id="9790326at2"/>
<name>H2BZ21_GILLR</name>
<dbReference type="AlphaFoldDB" id="H2BZ21"/>
<dbReference type="EMBL" id="JH594606">
    <property type="protein sequence ID" value="EHQ03366.1"/>
    <property type="molecule type" value="Genomic_DNA"/>
</dbReference>
<feature type="transmembrane region" description="Helical" evidence="1">
    <location>
        <begin position="89"/>
        <end position="107"/>
    </location>
</feature>
<feature type="transmembrane region" description="Helical" evidence="1">
    <location>
        <begin position="57"/>
        <end position="83"/>
    </location>
</feature>
<evidence type="ECO:0000313" key="3">
    <source>
        <dbReference type="Proteomes" id="UP000003844"/>
    </source>
</evidence>
<evidence type="ECO:0000313" key="2">
    <source>
        <dbReference type="EMBL" id="EHQ03366.1"/>
    </source>
</evidence>
<accession>H2BZ21</accession>
<dbReference type="HOGENOM" id="CLU_133146_0_1_10"/>
<sequence length="135" mass="15426">MSFLKGSKLYSIFTGTCPVCQEESMYKESNPYKMTKIFQMHERCSNCETKYKIEPSFFFGAMYVSYALGIAFAVAAFIITYFLFGGGPMTTFIAITGTLVVFMPVIIRLSRNIWINMFLHYKKPESRTSGQAHEV</sequence>
<keyword evidence="1" id="KW-0472">Membrane</keyword>
<gene>
    <name evidence="2" type="ORF">Gilli_2752</name>
</gene>
<reference evidence="3" key="1">
    <citation type="journal article" date="2012" name="Stand. Genomic Sci.">
        <title>Genome sequence of the Antarctic rhodopsins-containing flavobacterium Gillisia limnaea type strain (R-8282(T)).</title>
        <authorList>
            <person name="Riedel T."/>
            <person name="Held B."/>
            <person name="Nolan M."/>
            <person name="Lucas S."/>
            <person name="Lapidus A."/>
            <person name="Tice H."/>
            <person name="Del Rio T.G."/>
            <person name="Cheng J.F."/>
            <person name="Han C."/>
            <person name="Tapia R."/>
            <person name="Goodwin L.A."/>
            <person name="Pitluck S."/>
            <person name="Liolios K."/>
            <person name="Mavromatis K."/>
            <person name="Pagani I."/>
            <person name="Ivanova N."/>
            <person name="Mikhailova N."/>
            <person name="Pati A."/>
            <person name="Chen A."/>
            <person name="Palaniappan K."/>
            <person name="Land M."/>
            <person name="Rohde M."/>
            <person name="Tindall B.J."/>
            <person name="Detter J.C."/>
            <person name="Goker M."/>
            <person name="Bristow J."/>
            <person name="Eisen J.A."/>
            <person name="Markowitz V."/>
            <person name="Hugenholtz P."/>
            <person name="Kyrpides N.C."/>
            <person name="Klenk H.P."/>
            <person name="Woyke T."/>
        </authorList>
    </citation>
    <scope>NUCLEOTIDE SEQUENCE [LARGE SCALE GENOMIC DNA]</scope>
    <source>
        <strain evidence="3">DSM 15749 / LMG 21470 / R-8282</strain>
    </source>
</reference>
<proteinExistence type="predicted"/>
<keyword evidence="3" id="KW-1185">Reference proteome</keyword>